<evidence type="ECO:0000313" key="2">
    <source>
        <dbReference type="Proteomes" id="UP000473531"/>
    </source>
</evidence>
<gene>
    <name evidence="1" type="ORF">GRI44_02730</name>
</gene>
<dbReference type="Proteomes" id="UP000473531">
    <property type="component" value="Unassembled WGS sequence"/>
</dbReference>
<protein>
    <submittedName>
        <fullName evidence="1">REDY-like protein HapK</fullName>
    </submittedName>
</protein>
<dbReference type="SUPFAM" id="SSF54909">
    <property type="entry name" value="Dimeric alpha+beta barrel"/>
    <property type="match status" value="1"/>
</dbReference>
<dbReference type="InterPro" id="IPR011008">
    <property type="entry name" value="Dimeric_a/b-barrel"/>
</dbReference>
<evidence type="ECO:0000313" key="1">
    <source>
        <dbReference type="EMBL" id="MXP13669.1"/>
    </source>
</evidence>
<organism evidence="1 2">
    <name type="scientific">Allopontixanthobacter confluentis</name>
    <dbReference type="NCBI Taxonomy" id="1849021"/>
    <lineage>
        <taxon>Bacteria</taxon>
        <taxon>Pseudomonadati</taxon>
        <taxon>Pseudomonadota</taxon>
        <taxon>Alphaproteobacteria</taxon>
        <taxon>Sphingomonadales</taxon>
        <taxon>Erythrobacteraceae</taxon>
        <taxon>Allopontixanthobacter</taxon>
    </lineage>
</organism>
<sequence>MRIIALFNLKQGARRGDYESWAKGRDIPTTTALPSVSNFEILRTRSVLFSEAKPPFDYVEIIDASSMAALKDDLGGDAVAALKREMAAFTEDPIFIVTEKV</sequence>
<dbReference type="Gene3D" id="3.30.70.100">
    <property type="match status" value="1"/>
</dbReference>
<name>A0A6L7GCI0_9SPHN</name>
<dbReference type="Pfam" id="PF11639">
    <property type="entry name" value="HapK"/>
    <property type="match status" value="1"/>
</dbReference>
<dbReference type="OrthoDB" id="4731620at2"/>
<dbReference type="RefSeq" id="WP_160599922.1">
    <property type="nucleotide sequence ID" value="NZ_WTYU01000001.1"/>
</dbReference>
<accession>A0A6L7GCI0</accession>
<reference evidence="1 2" key="1">
    <citation type="submission" date="2019-12" db="EMBL/GenBank/DDBJ databases">
        <title>Genomic-based taxomic classification of the family Erythrobacteraceae.</title>
        <authorList>
            <person name="Xu L."/>
        </authorList>
    </citation>
    <scope>NUCLEOTIDE SEQUENCE [LARGE SCALE GENOMIC DNA]</scope>
    <source>
        <strain evidence="1 2">KCTC 52259</strain>
    </source>
</reference>
<comment type="caution">
    <text evidence="1">The sequence shown here is derived from an EMBL/GenBank/DDBJ whole genome shotgun (WGS) entry which is preliminary data.</text>
</comment>
<keyword evidence="2" id="KW-1185">Reference proteome</keyword>
<dbReference type="InterPro" id="IPR021667">
    <property type="entry name" value="HapK"/>
</dbReference>
<proteinExistence type="predicted"/>
<dbReference type="EMBL" id="WTYU01000001">
    <property type="protein sequence ID" value="MXP13669.1"/>
    <property type="molecule type" value="Genomic_DNA"/>
</dbReference>
<dbReference type="AlphaFoldDB" id="A0A6L7GCI0"/>